<dbReference type="Proteomes" id="UP000073604">
    <property type="component" value="Chromosome"/>
</dbReference>
<organism evidence="1 2">
    <name type="scientific">Thermococcus peptonophilus</name>
    <dbReference type="NCBI Taxonomy" id="53952"/>
    <lineage>
        <taxon>Archaea</taxon>
        <taxon>Methanobacteriati</taxon>
        <taxon>Methanobacteriota</taxon>
        <taxon>Thermococci</taxon>
        <taxon>Thermococcales</taxon>
        <taxon>Thermococcaceae</taxon>
        <taxon>Thermococcus</taxon>
    </lineage>
</organism>
<accession>A0A142CUL3</accession>
<name>A0A142CUL3_9EURY</name>
<evidence type="ECO:0000313" key="1">
    <source>
        <dbReference type="EMBL" id="AMQ18465.1"/>
    </source>
</evidence>
<sequence>MKKLLLALVLAAVVVLASGCESPNTNIKTEKTLTINDITVHYSGDVSMSQAKAIIDFINTELNPENGMDVYVEKNGGYTVRLTSTYGSPDELEASLKFYLVFLASKMSQDVFGGEHVLLQILDDEKNVLYQVESKYRYVSSNGINVWYTGVSDEEAQKALNYLLDFAGEGPWDVILEKSGSTYHVRAMSSFTSEEEVNSIKDTYMKLVSGLETALNGSVVLHVLDPDGNELTTFGP</sequence>
<dbReference type="GeneID" id="27139762"/>
<keyword evidence="2" id="KW-1185">Reference proteome</keyword>
<dbReference type="PROSITE" id="PS51257">
    <property type="entry name" value="PROKAR_LIPOPROTEIN"/>
    <property type="match status" value="1"/>
</dbReference>
<protein>
    <submittedName>
        <fullName evidence="1">Uncharacterized protein</fullName>
    </submittedName>
</protein>
<evidence type="ECO:0000313" key="2">
    <source>
        <dbReference type="Proteomes" id="UP000073604"/>
    </source>
</evidence>
<proteinExistence type="predicted"/>
<dbReference type="OrthoDB" id="99025at2157"/>
<dbReference type="AlphaFoldDB" id="A0A142CUL3"/>
<reference evidence="2" key="1">
    <citation type="submission" date="2016-03" db="EMBL/GenBank/DDBJ databases">
        <authorList>
            <person name="Oger P.M."/>
        </authorList>
    </citation>
    <scope>NUCLEOTIDE SEQUENCE [LARGE SCALE GENOMIC DNA]</scope>
    <source>
        <strain evidence="2">OG-1</strain>
    </source>
</reference>
<dbReference type="RefSeq" id="WP_062388448.1">
    <property type="nucleotide sequence ID" value="NZ_CP014750.1"/>
</dbReference>
<gene>
    <name evidence="1" type="ORF">A0127_04410</name>
</gene>
<dbReference type="KEGG" id="tpep:A0127_04410"/>
<dbReference type="EMBL" id="CP014750">
    <property type="protein sequence ID" value="AMQ18465.1"/>
    <property type="molecule type" value="Genomic_DNA"/>
</dbReference>
<dbReference type="STRING" id="53952.A0127_04410"/>